<dbReference type="InterPro" id="IPR029060">
    <property type="entry name" value="PIN-like_dom_sf"/>
</dbReference>
<evidence type="ECO:0000313" key="11">
    <source>
        <dbReference type="Proteomes" id="UP000662857"/>
    </source>
</evidence>
<dbReference type="GO" id="GO:0004540">
    <property type="term" value="F:RNA nuclease activity"/>
    <property type="evidence" value="ECO:0007669"/>
    <property type="project" value="InterPro"/>
</dbReference>
<proteinExistence type="inferred from homology"/>
<organism evidence="10 11">
    <name type="scientific">Natronosporangium hydrolyticum</name>
    <dbReference type="NCBI Taxonomy" id="2811111"/>
    <lineage>
        <taxon>Bacteria</taxon>
        <taxon>Bacillati</taxon>
        <taxon>Actinomycetota</taxon>
        <taxon>Actinomycetes</taxon>
        <taxon>Micromonosporales</taxon>
        <taxon>Micromonosporaceae</taxon>
        <taxon>Natronosporangium</taxon>
    </lineage>
</organism>
<dbReference type="GO" id="GO:0000287">
    <property type="term" value="F:magnesium ion binding"/>
    <property type="evidence" value="ECO:0007669"/>
    <property type="project" value="UniProtKB-UniRule"/>
</dbReference>
<keyword evidence="4 8" id="KW-0479">Metal-binding</keyword>
<gene>
    <name evidence="8" type="primary">vapC</name>
    <name evidence="10" type="ORF">JQS43_23990</name>
</gene>
<dbReference type="KEGG" id="nhy:JQS43_23990"/>
<dbReference type="EC" id="3.1.-.-" evidence="8"/>
<dbReference type="Pfam" id="PF01850">
    <property type="entry name" value="PIN"/>
    <property type="match status" value="1"/>
</dbReference>
<keyword evidence="11" id="KW-1185">Reference proteome</keyword>
<sequence length="139" mass="15471">MITYLVDTSAVVRMLTNRQVQQRWQDEFEAGVIGICDLVELELLYSARSLVDRRDKKDAFGQLFSWVTTPDAVWSRSHRVQQLLTERGEHRSAGAADLLIAATAELNRLVVLHYDRGFDAIAAATGQPAAWVAEPGSIS</sequence>
<reference evidence="10" key="1">
    <citation type="submission" date="2021-02" db="EMBL/GenBank/DDBJ databases">
        <title>Natrosporangium hydrolyticum gen. nov., sp. nov, a haloalkaliphilic actinobacterium from a soda solonchak soil.</title>
        <authorList>
            <person name="Sorokin D.Y."/>
            <person name="Khijniak T.V."/>
            <person name="Zakharycheva A.P."/>
            <person name="Boueva O.V."/>
            <person name="Ariskina E.V."/>
            <person name="Hahnke R.L."/>
            <person name="Bunk B."/>
            <person name="Sproer C."/>
            <person name="Schumann P."/>
            <person name="Evtushenko L.I."/>
            <person name="Kublanov I.V."/>
        </authorList>
    </citation>
    <scope>NUCLEOTIDE SEQUENCE</scope>
    <source>
        <strain evidence="10">DSM 106523</strain>
    </source>
</reference>
<evidence type="ECO:0000256" key="4">
    <source>
        <dbReference type="ARBA" id="ARBA00022723"/>
    </source>
</evidence>
<dbReference type="SUPFAM" id="SSF88723">
    <property type="entry name" value="PIN domain-like"/>
    <property type="match status" value="1"/>
</dbReference>
<dbReference type="RefSeq" id="WP_239676642.1">
    <property type="nucleotide sequence ID" value="NZ_CP070499.1"/>
</dbReference>
<evidence type="ECO:0000256" key="5">
    <source>
        <dbReference type="ARBA" id="ARBA00022801"/>
    </source>
</evidence>
<comment type="cofactor">
    <cofactor evidence="1 8">
        <name>Mg(2+)</name>
        <dbReference type="ChEBI" id="CHEBI:18420"/>
    </cofactor>
</comment>
<feature type="binding site" evidence="8">
    <location>
        <position position="7"/>
    </location>
    <ligand>
        <name>Mg(2+)</name>
        <dbReference type="ChEBI" id="CHEBI:18420"/>
    </ligand>
</feature>
<dbReference type="Proteomes" id="UP000662857">
    <property type="component" value="Chromosome"/>
</dbReference>
<feature type="binding site" evidence="8">
    <location>
        <position position="97"/>
    </location>
    <ligand>
        <name>Mg(2+)</name>
        <dbReference type="ChEBI" id="CHEBI:18420"/>
    </ligand>
</feature>
<dbReference type="InterPro" id="IPR002716">
    <property type="entry name" value="PIN_dom"/>
</dbReference>
<evidence type="ECO:0000256" key="2">
    <source>
        <dbReference type="ARBA" id="ARBA00022649"/>
    </source>
</evidence>
<dbReference type="GO" id="GO:0016787">
    <property type="term" value="F:hydrolase activity"/>
    <property type="evidence" value="ECO:0007669"/>
    <property type="project" value="UniProtKB-KW"/>
</dbReference>
<dbReference type="Gene3D" id="3.40.50.1010">
    <property type="entry name" value="5'-nuclease"/>
    <property type="match status" value="1"/>
</dbReference>
<dbReference type="CDD" id="cd18755">
    <property type="entry name" value="PIN_MtVapC3_VapC21-like"/>
    <property type="match status" value="1"/>
</dbReference>
<accession>A0A895YEB7</accession>
<dbReference type="HAMAP" id="MF_00265">
    <property type="entry name" value="VapC_Nob1"/>
    <property type="match status" value="1"/>
</dbReference>
<evidence type="ECO:0000256" key="1">
    <source>
        <dbReference type="ARBA" id="ARBA00001946"/>
    </source>
</evidence>
<dbReference type="InterPro" id="IPR022907">
    <property type="entry name" value="VapC_family"/>
</dbReference>
<dbReference type="InterPro" id="IPR050556">
    <property type="entry name" value="Type_II_TA_system_RNase"/>
</dbReference>
<evidence type="ECO:0000256" key="8">
    <source>
        <dbReference type="HAMAP-Rule" id="MF_00265"/>
    </source>
</evidence>
<protein>
    <recommendedName>
        <fullName evidence="8">Ribonuclease VapC</fullName>
        <shortName evidence="8">RNase VapC</shortName>
        <ecNumber evidence="8">3.1.-.-</ecNumber>
    </recommendedName>
    <alternativeName>
        <fullName evidence="8">Toxin VapC</fullName>
    </alternativeName>
</protein>
<feature type="domain" description="PIN" evidence="9">
    <location>
        <begin position="4"/>
        <end position="122"/>
    </location>
</feature>
<evidence type="ECO:0000256" key="7">
    <source>
        <dbReference type="ARBA" id="ARBA00038093"/>
    </source>
</evidence>
<keyword evidence="3 8" id="KW-0540">Nuclease</keyword>
<comment type="function">
    <text evidence="8">Toxic component of a toxin-antitoxin (TA) system. An RNase.</text>
</comment>
<evidence type="ECO:0000256" key="3">
    <source>
        <dbReference type="ARBA" id="ARBA00022722"/>
    </source>
</evidence>
<dbReference type="PANTHER" id="PTHR33653">
    <property type="entry name" value="RIBONUCLEASE VAPC2"/>
    <property type="match status" value="1"/>
</dbReference>
<dbReference type="AlphaFoldDB" id="A0A895YEB7"/>
<dbReference type="PANTHER" id="PTHR33653:SF1">
    <property type="entry name" value="RIBONUCLEASE VAPC2"/>
    <property type="match status" value="1"/>
</dbReference>
<evidence type="ECO:0000259" key="9">
    <source>
        <dbReference type="Pfam" id="PF01850"/>
    </source>
</evidence>
<name>A0A895YEB7_9ACTN</name>
<keyword evidence="5 8" id="KW-0378">Hydrolase</keyword>
<keyword evidence="8" id="KW-0800">Toxin</keyword>
<evidence type="ECO:0000256" key="6">
    <source>
        <dbReference type="ARBA" id="ARBA00022842"/>
    </source>
</evidence>
<dbReference type="GO" id="GO:0090729">
    <property type="term" value="F:toxin activity"/>
    <property type="evidence" value="ECO:0007669"/>
    <property type="project" value="UniProtKB-KW"/>
</dbReference>
<evidence type="ECO:0000313" key="10">
    <source>
        <dbReference type="EMBL" id="QSB14505.1"/>
    </source>
</evidence>
<keyword evidence="6 8" id="KW-0460">Magnesium</keyword>
<keyword evidence="2 8" id="KW-1277">Toxin-antitoxin system</keyword>
<comment type="similarity">
    <text evidence="7 8">Belongs to the PINc/VapC protein family.</text>
</comment>
<dbReference type="EMBL" id="CP070499">
    <property type="protein sequence ID" value="QSB14505.1"/>
    <property type="molecule type" value="Genomic_DNA"/>
</dbReference>